<dbReference type="GO" id="GO:0016192">
    <property type="term" value="P:vesicle-mediated transport"/>
    <property type="evidence" value="ECO:0007669"/>
    <property type="project" value="InterPro"/>
</dbReference>
<dbReference type="STRING" id="9785.ENSLAFP00000023670"/>
<reference evidence="4" key="3">
    <citation type="submission" date="2025-09" db="UniProtKB">
        <authorList>
            <consortium name="Ensembl"/>
        </authorList>
    </citation>
    <scope>IDENTIFICATION</scope>
    <source>
        <strain evidence="4">Isolate ISIS603380</strain>
    </source>
</reference>
<feature type="region of interest" description="Disordered" evidence="2">
    <location>
        <begin position="1"/>
        <end position="21"/>
    </location>
</feature>
<evidence type="ECO:0000313" key="4">
    <source>
        <dbReference type="Ensembl" id="ENSLAFP00000023670.1"/>
    </source>
</evidence>
<dbReference type="Proteomes" id="UP000007646">
    <property type="component" value="Unassembled WGS sequence"/>
</dbReference>
<feature type="compositionally biased region" description="Basic and acidic residues" evidence="2">
    <location>
        <begin position="51"/>
        <end position="63"/>
    </location>
</feature>
<dbReference type="GeneTree" id="ENSGT00940000167456"/>
<dbReference type="InParanoid" id="G3U762"/>
<accession>G3U762</accession>
<name>G3U762_LOXAF</name>
<evidence type="ECO:0000259" key="3">
    <source>
        <dbReference type="SMART" id="SM00503"/>
    </source>
</evidence>
<dbReference type="FunFam" id="1.20.58.70:FF:000014">
    <property type="entry name" value="t-SNARE domain containing 1"/>
    <property type="match status" value="1"/>
</dbReference>
<feature type="region of interest" description="Disordered" evidence="2">
    <location>
        <begin position="45"/>
        <end position="119"/>
    </location>
</feature>
<protein>
    <recommendedName>
        <fullName evidence="3">Syntaxin N-terminal domain-containing protein</fullName>
    </recommendedName>
</protein>
<proteinExistence type="predicted"/>
<feature type="domain" description="Syntaxin N-terminal" evidence="3">
    <location>
        <begin position="243"/>
        <end position="360"/>
    </location>
</feature>
<feature type="compositionally biased region" description="Gly residues" evidence="2">
    <location>
        <begin position="1"/>
        <end position="19"/>
    </location>
</feature>
<dbReference type="Gene3D" id="1.20.58.70">
    <property type="match status" value="1"/>
</dbReference>
<organism evidence="4 5">
    <name type="scientific">Loxodonta africana</name>
    <name type="common">African elephant</name>
    <dbReference type="NCBI Taxonomy" id="9785"/>
    <lineage>
        <taxon>Eukaryota</taxon>
        <taxon>Metazoa</taxon>
        <taxon>Chordata</taxon>
        <taxon>Craniata</taxon>
        <taxon>Vertebrata</taxon>
        <taxon>Euteleostomi</taxon>
        <taxon>Mammalia</taxon>
        <taxon>Eutheria</taxon>
        <taxon>Afrotheria</taxon>
        <taxon>Proboscidea</taxon>
        <taxon>Elephantidae</taxon>
        <taxon>Loxodonta</taxon>
    </lineage>
</organism>
<dbReference type="eggNOG" id="KOG0811">
    <property type="taxonomic scope" value="Eukaryota"/>
</dbReference>
<evidence type="ECO:0000256" key="2">
    <source>
        <dbReference type="SAM" id="MobiDB-lite"/>
    </source>
</evidence>
<keyword evidence="1" id="KW-0175">Coiled coil</keyword>
<dbReference type="InterPro" id="IPR006011">
    <property type="entry name" value="Syntaxin_N"/>
</dbReference>
<dbReference type="OMA" id="VWQSQEQ"/>
<evidence type="ECO:0000256" key="1">
    <source>
        <dbReference type="SAM" id="Coils"/>
    </source>
</evidence>
<sequence>MSYGSIAGGGGLGSRGPFGGPSRQGYQPLECAKCWTEYGIRHFPCPSPERSPQEARVGKDGEGHMGPAVGMPRGLRARKRGTSPRNEGCHLEAWPSPSGGHGVRGEGAHAGGGRGTSPGTLCQELERRAVDHRGALSCVVGALALALFLLLSLRGEPTPTYCVQVQLLGVVHVLGSGGSDIEKQQQRNGSSRTRRRVPDSTEADPGSERAEERVLCRVCPCVTGVFSCNTHPLQAFCVTYPTTTQVDPSELQELFQETSANVFRINSSVTSLERSLRSLGTPSDTQELRDSLHTVQQETNAAITASTSAMKQLSGLLRGSSRPRFYLQQERLQLDRLKNQLSDAIQRYGVTQKKIAEKSRALLPTAQRGGRQQSPQARLGELADDEKMFNGGGSDIWQSQEQALLPELTEEDLEAIRLREEAILQIE</sequence>
<dbReference type="SUPFAM" id="SSF47661">
    <property type="entry name" value="t-snare proteins"/>
    <property type="match status" value="1"/>
</dbReference>
<keyword evidence="5" id="KW-1185">Reference proteome</keyword>
<dbReference type="SMART" id="SM00503">
    <property type="entry name" value="SynN"/>
    <property type="match status" value="1"/>
</dbReference>
<dbReference type="FunCoup" id="G3U762">
    <property type="interactions" value="3"/>
</dbReference>
<feature type="coiled-coil region" evidence="1">
    <location>
        <begin position="327"/>
        <end position="354"/>
    </location>
</feature>
<reference evidence="4" key="2">
    <citation type="submission" date="2025-08" db="UniProtKB">
        <authorList>
            <consortium name="Ensembl"/>
        </authorList>
    </citation>
    <scope>IDENTIFICATION</scope>
    <source>
        <strain evidence="4">Isolate ISIS603380</strain>
    </source>
</reference>
<dbReference type="HOGENOM" id="CLU_026299_0_0_1"/>
<dbReference type="GO" id="GO:0016020">
    <property type="term" value="C:membrane"/>
    <property type="evidence" value="ECO:0007669"/>
    <property type="project" value="InterPro"/>
</dbReference>
<reference evidence="4 5" key="1">
    <citation type="submission" date="2009-06" db="EMBL/GenBank/DDBJ databases">
        <title>The Genome Sequence of Loxodonta africana (African elephant).</title>
        <authorList>
            <person name="Di Palma F."/>
            <person name="Heiman D."/>
            <person name="Young S."/>
            <person name="Johnson J."/>
            <person name="Lander E.S."/>
            <person name="Lindblad-Toh K."/>
        </authorList>
    </citation>
    <scope>NUCLEOTIDE SEQUENCE [LARGE SCALE GENOMIC DNA]</scope>
    <source>
        <strain evidence="4 5">Isolate ISIS603380</strain>
    </source>
</reference>
<dbReference type="AlphaFoldDB" id="G3U762"/>
<dbReference type="InterPro" id="IPR010989">
    <property type="entry name" value="SNARE"/>
</dbReference>
<dbReference type="Pfam" id="PF14523">
    <property type="entry name" value="Syntaxin_2"/>
    <property type="match status" value="1"/>
</dbReference>
<evidence type="ECO:0000313" key="5">
    <source>
        <dbReference type="Proteomes" id="UP000007646"/>
    </source>
</evidence>
<dbReference type="Ensembl" id="ENSLAFT00000036552.1">
    <property type="protein sequence ID" value="ENSLAFP00000023670.1"/>
    <property type="gene ID" value="ENSLAFG00000031609.1"/>
</dbReference>
<feature type="region of interest" description="Disordered" evidence="2">
    <location>
        <begin position="180"/>
        <end position="207"/>
    </location>
</feature>